<dbReference type="Pfam" id="PF00004">
    <property type="entry name" value="AAA"/>
    <property type="match status" value="1"/>
</dbReference>
<dbReference type="FunFam" id="3.40.50.300:FF:000952">
    <property type="entry name" value="Replication factor C subunit 2"/>
    <property type="match status" value="1"/>
</dbReference>
<comment type="similarity">
    <text evidence="1 7">Belongs to the activator 1 small subunits family. RfcS subfamily.</text>
</comment>
<dbReference type="InterPro" id="IPR027417">
    <property type="entry name" value="P-loop_NTPase"/>
</dbReference>
<organism evidence="9 10">
    <name type="scientific">Candidatus Methanofastidiosum methylothiophilum</name>
    <dbReference type="NCBI Taxonomy" id="1705564"/>
    <lineage>
        <taxon>Archaea</taxon>
        <taxon>Methanobacteriati</taxon>
        <taxon>Methanobacteriota</taxon>
        <taxon>Stenosarchaea group</taxon>
        <taxon>Candidatus Methanofastidiosia</taxon>
        <taxon>Candidatus Methanofastidiosales</taxon>
        <taxon>Candidatus Methanofastidiosaceae</taxon>
        <taxon>Candidatus Methanofastidiosum</taxon>
    </lineage>
</organism>
<dbReference type="InterPro" id="IPR003959">
    <property type="entry name" value="ATPase_AAA_core"/>
</dbReference>
<gene>
    <name evidence="7 9" type="primary">rfcS</name>
    <name evidence="9" type="ORF">AMQ22_00157</name>
</gene>
<dbReference type="SUPFAM" id="SSF52540">
    <property type="entry name" value="P-loop containing nucleoside triphosphate hydrolases"/>
    <property type="match status" value="1"/>
</dbReference>
<evidence type="ECO:0000256" key="2">
    <source>
        <dbReference type="ARBA" id="ARBA00014164"/>
    </source>
</evidence>
<evidence type="ECO:0000313" key="9">
    <source>
        <dbReference type="EMBL" id="KYC53627.1"/>
    </source>
</evidence>
<dbReference type="PANTHER" id="PTHR11669">
    <property type="entry name" value="REPLICATION FACTOR C / DNA POLYMERASE III GAMMA-TAU SUBUNIT"/>
    <property type="match status" value="1"/>
</dbReference>
<evidence type="ECO:0000256" key="6">
    <source>
        <dbReference type="ARBA" id="ARBA00031749"/>
    </source>
</evidence>
<dbReference type="Gene3D" id="1.10.8.60">
    <property type="match status" value="1"/>
</dbReference>
<keyword evidence="5 7" id="KW-0067">ATP-binding</keyword>
<accession>A0A150J8R8</accession>
<evidence type="ECO:0000259" key="8">
    <source>
        <dbReference type="SMART" id="SM00382"/>
    </source>
</evidence>
<dbReference type="PATRIC" id="fig|1705409.3.peg.164"/>
<dbReference type="Pfam" id="PF08542">
    <property type="entry name" value="Rep_fac_C"/>
    <property type="match status" value="1"/>
</dbReference>
<evidence type="ECO:0000313" key="10">
    <source>
        <dbReference type="Proteomes" id="UP000075398"/>
    </source>
</evidence>
<dbReference type="GO" id="GO:0005663">
    <property type="term" value="C:DNA replication factor C complex"/>
    <property type="evidence" value="ECO:0007669"/>
    <property type="project" value="InterPro"/>
</dbReference>
<dbReference type="STRING" id="1705564.APG08_01013"/>
<dbReference type="Gene3D" id="3.40.50.300">
    <property type="entry name" value="P-loop containing nucleotide triphosphate hydrolases"/>
    <property type="match status" value="1"/>
</dbReference>
<dbReference type="InterPro" id="IPR050238">
    <property type="entry name" value="DNA_Rep/Repair_Clamp_Loader"/>
</dbReference>
<dbReference type="AlphaFoldDB" id="A0A150J8R8"/>
<dbReference type="HAMAP" id="MF_01509">
    <property type="entry name" value="RfcS"/>
    <property type="match status" value="1"/>
</dbReference>
<feature type="domain" description="AAA+ ATPase" evidence="8">
    <location>
        <begin position="43"/>
        <end position="167"/>
    </location>
</feature>
<dbReference type="NCBIfam" id="NF001679">
    <property type="entry name" value="PRK00440.1"/>
    <property type="match status" value="1"/>
</dbReference>
<comment type="caution">
    <text evidence="9">The sequence shown here is derived from an EMBL/GenBank/DDBJ whole genome shotgun (WGS) entry which is preliminary data.</text>
</comment>
<dbReference type="EMBL" id="LNGC01000003">
    <property type="protein sequence ID" value="KYC53627.1"/>
    <property type="molecule type" value="Genomic_DNA"/>
</dbReference>
<reference evidence="9 10" key="1">
    <citation type="journal article" date="2016" name="ISME J.">
        <title>Chasing the elusive Euryarchaeota class WSA2: genomes reveal a uniquely fastidious methyl-reducing methanogen.</title>
        <authorList>
            <person name="Nobu M.K."/>
            <person name="Narihiro T."/>
            <person name="Kuroda K."/>
            <person name="Mei R."/>
            <person name="Liu W.T."/>
        </authorList>
    </citation>
    <scope>NUCLEOTIDE SEQUENCE [LARGE SCALE GENOMIC DNA]</scope>
    <source>
        <strain evidence="9">U1lsi0528_Bin055</strain>
    </source>
</reference>
<dbReference type="SMART" id="SM00382">
    <property type="entry name" value="AAA"/>
    <property type="match status" value="1"/>
</dbReference>
<comment type="subunit">
    <text evidence="7">Heteromultimer composed of small subunits (RfcS) and large subunits (RfcL).</text>
</comment>
<keyword evidence="3 7" id="KW-0235">DNA replication</keyword>
<dbReference type="SUPFAM" id="SSF48019">
    <property type="entry name" value="post-AAA+ oligomerization domain-like"/>
    <property type="match status" value="1"/>
</dbReference>
<dbReference type="InterPro" id="IPR047854">
    <property type="entry name" value="RFC_lid"/>
</dbReference>
<dbReference type="Pfam" id="PF21960">
    <property type="entry name" value="RCF1-5-like_lid"/>
    <property type="match status" value="1"/>
</dbReference>
<evidence type="ECO:0000256" key="1">
    <source>
        <dbReference type="ARBA" id="ARBA00009668"/>
    </source>
</evidence>
<dbReference type="PANTHER" id="PTHR11669:SF20">
    <property type="entry name" value="REPLICATION FACTOR C SUBUNIT 4"/>
    <property type="match status" value="1"/>
</dbReference>
<keyword evidence="4 7" id="KW-0547">Nucleotide-binding</keyword>
<dbReference type="Proteomes" id="UP000075398">
    <property type="component" value="Unassembled WGS sequence"/>
</dbReference>
<dbReference type="InterPro" id="IPR003593">
    <property type="entry name" value="AAA+_ATPase"/>
</dbReference>
<dbReference type="Gene3D" id="1.20.272.10">
    <property type="match status" value="1"/>
</dbReference>
<dbReference type="InterPro" id="IPR023748">
    <property type="entry name" value="Rep_factor-C_ssu_arc"/>
</dbReference>
<name>A0A150J8R8_9EURY</name>
<proteinExistence type="inferred from homology"/>
<evidence type="ECO:0000256" key="3">
    <source>
        <dbReference type="ARBA" id="ARBA00022705"/>
    </source>
</evidence>
<comment type="function">
    <text evidence="7">Part of the RFC clamp loader complex which loads the PCNA sliding clamp onto DNA.</text>
</comment>
<dbReference type="GO" id="GO:0003677">
    <property type="term" value="F:DNA binding"/>
    <property type="evidence" value="ECO:0007669"/>
    <property type="project" value="InterPro"/>
</dbReference>
<dbReference type="InterPro" id="IPR013748">
    <property type="entry name" value="Rep_factorC_C"/>
</dbReference>
<dbReference type="GO" id="GO:0006281">
    <property type="term" value="P:DNA repair"/>
    <property type="evidence" value="ECO:0007669"/>
    <property type="project" value="TreeGrafter"/>
</dbReference>
<dbReference type="GO" id="GO:0003689">
    <property type="term" value="F:DNA clamp loader activity"/>
    <property type="evidence" value="ECO:0007669"/>
    <property type="project" value="UniProtKB-UniRule"/>
</dbReference>
<evidence type="ECO:0000256" key="7">
    <source>
        <dbReference type="HAMAP-Rule" id="MF_01509"/>
    </source>
</evidence>
<dbReference type="InterPro" id="IPR008921">
    <property type="entry name" value="DNA_pol3_clamp-load_cplx_C"/>
</dbReference>
<evidence type="ECO:0000256" key="5">
    <source>
        <dbReference type="ARBA" id="ARBA00022840"/>
    </source>
</evidence>
<dbReference type="FunFam" id="1.20.272.10:FF:000029">
    <property type="entry name" value="Replication factor C small subunit"/>
    <property type="match status" value="1"/>
</dbReference>
<dbReference type="GO" id="GO:0005524">
    <property type="term" value="F:ATP binding"/>
    <property type="evidence" value="ECO:0007669"/>
    <property type="project" value="UniProtKB-UniRule"/>
</dbReference>
<evidence type="ECO:0000256" key="4">
    <source>
        <dbReference type="ARBA" id="ARBA00022741"/>
    </source>
</evidence>
<protein>
    <recommendedName>
        <fullName evidence="2 7">Replication factor C small subunit</fullName>
        <shortName evidence="7">RFC small subunit</shortName>
    </recommendedName>
    <alternativeName>
        <fullName evidence="6 7">Clamp loader small subunit</fullName>
    </alternativeName>
</protein>
<dbReference type="GO" id="GO:0006261">
    <property type="term" value="P:DNA-templated DNA replication"/>
    <property type="evidence" value="ECO:0007669"/>
    <property type="project" value="TreeGrafter"/>
</dbReference>
<dbReference type="GO" id="GO:0016887">
    <property type="term" value="F:ATP hydrolysis activity"/>
    <property type="evidence" value="ECO:0007669"/>
    <property type="project" value="InterPro"/>
</dbReference>
<dbReference type="CDD" id="cd18140">
    <property type="entry name" value="HLD_clamp_RFC"/>
    <property type="match status" value="1"/>
</dbReference>
<sequence length="321" mass="36031">MIGCDSMEFEKPWTEKYRPQKLDDIVGRDPIIRRLKSYVDNKSMPHLLFAGPPGVGKTTAAIALAKEIFGDYWKQNFQETNASDERGINVVREKIKDFARTKPIGGDFKIIFLDESDALTSDAQNALRRTMEVYTSTCRFILSCNYSSRIIDPIQSRCAVFRFGPLSTDAVKIMVKKIAEAENIELKEDGLNAIAYVSEGDMRKAINALQSSSGIGDSITESLVYQVSSRAKPEEIKNMMKVALSGDFISSRKILQTLLLEQGLSGEDIIMQMHRETFNLEVSDKEKVRIVEMIGEADFRLVQGANEFIQLEYLLANLSSG</sequence>
<feature type="binding site" evidence="7">
    <location>
        <begin position="51"/>
        <end position="58"/>
    </location>
    <ligand>
        <name>ATP</name>
        <dbReference type="ChEBI" id="CHEBI:30616"/>
    </ligand>
</feature>
<dbReference type="CDD" id="cd00009">
    <property type="entry name" value="AAA"/>
    <property type="match status" value="1"/>
</dbReference>